<evidence type="ECO:0000313" key="4">
    <source>
        <dbReference type="EMBL" id="MFC3145328.1"/>
    </source>
</evidence>
<dbReference type="SUPFAM" id="SSF56349">
    <property type="entry name" value="DNA breaking-rejoining enzymes"/>
    <property type="match status" value="1"/>
</dbReference>
<dbReference type="InterPro" id="IPR002104">
    <property type="entry name" value="Integrase_catalytic"/>
</dbReference>
<reference evidence="5" key="1">
    <citation type="journal article" date="2019" name="Int. J. Syst. Evol. Microbiol.">
        <title>The Global Catalogue of Microorganisms (GCM) 10K type strain sequencing project: providing services to taxonomists for standard genome sequencing and annotation.</title>
        <authorList>
            <consortium name="The Broad Institute Genomics Platform"/>
            <consortium name="The Broad Institute Genome Sequencing Center for Infectious Disease"/>
            <person name="Wu L."/>
            <person name="Ma J."/>
        </authorList>
    </citation>
    <scope>NUCLEOTIDE SEQUENCE [LARGE SCALE GENOMIC DNA]</scope>
    <source>
        <strain evidence="5">KCTC 52366</strain>
    </source>
</reference>
<gene>
    <name evidence="4" type="ORF">ACFOGP_21590</name>
</gene>
<feature type="region of interest" description="Disordered" evidence="2">
    <location>
        <begin position="336"/>
        <end position="361"/>
    </location>
</feature>
<evidence type="ECO:0000259" key="3">
    <source>
        <dbReference type="PROSITE" id="PS51898"/>
    </source>
</evidence>
<evidence type="ECO:0000256" key="2">
    <source>
        <dbReference type="SAM" id="MobiDB-lite"/>
    </source>
</evidence>
<dbReference type="RefSeq" id="WP_275635118.1">
    <property type="nucleotide sequence ID" value="NZ_JARGYD010000020.1"/>
</dbReference>
<sequence>MPLEPYRRGETFWVRGRIEYDGRPITSYYRRSTGTSTEAGARVWIAEETDRQRRRHLVGDEAEALTFAGAVLLYPAKPAEAKYLVPILEALGDRPVASITPREVRELAAALYPTAATDTWRRQVLTPVSAVINNAHDSGSCPPIRIRGFSAQERIDQDRRRGAESRRERQPADREWLAAFTAEAGPYLSTLAEFMFETAARIGQAVALRPNDLDLPRGRVWLPASKGHPAQWVAISPAMVARLANLPARAPFDRKRGVTLPPNVFGYASRTGPLKAWRSACARAGIPYIAPHAAGRHGFYTEMRVRQGLDPVTAAKAGRWSNPALPDAIYAHSEADEREIRSRAGTNPVQPAHEFRRKARK</sequence>
<feature type="domain" description="Tyr recombinase" evidence="3">
    <location>
        <begin position="167"/>
        <end position="345"/>
    </location>
</feature>
<dbReference type="Gene3D" id="1.10.443.10">
    <property type="entry name" value="Intergrase catalytic core"/>
    <property type="match status" value="1"/>
</dbReference>
<keyword evidence="5" id="KW-1185">Reference proteome</keyword>
<organism evidence="4 5">
    <name type="scientific">Psychromarinibacter halotolerans</name>
    <dbReference type="NCBI Taxonomy" id="1775175"/>
    <lineage>
        <taxon>Bacteria</taxon>
        <taxon>Pseudomonadati</taxon>
        <taxon>Pseudomonadota</taxon>
        <taxon>Alphaproteobacteria</taxon>
        <taxon>Rhodobacterales</taxon>
        <taxon>Paracoccaceae</taxon>
        <taxon>Psychromarinibacter</taxon>
    </lineage>
</organism>
<evidence type="ECO:0000256" key="1">
    <source>
        <dbReference type="ARBA" id="ARBA00023172"/>
    </source>
</evidence>
<protein>
    <submittedName>
        <fullName evidence="4">Tyrosine-type recombinase/integrase</fullName>
    </submittedName>
</protein>
<name>A0ABV7GYD4_9RHOB</name>
<dbReference type="Pfam" id="PF00589">
    <property type="entry name" value="Phage_integrase"/>
    <property type="match status" value="1"/>
</dbReference>
<comment type="caution">
    <text evidence="4">The sequence shown here is derived from an EMBL/GenBank/DDBJ whole genome shotgun (WGS) entry which is preliminary data.</text>
</comment>
<evidence type="ECO:0000313" key="5">
    <source>
        <dbReference type="Proteomes" id="UP001595632"/>
    </source>
</evidence>
<keyword evidence="1" id="KW-0233">DNA recombination</keyword>
<dbReference type="PROSITE" id="PS51898">
    <property type="entry name" value="TYR_RECOMBINASE"/>
    <property type="match status" value="1"/>
</dbReference>
<dbReference type="InterPro" id="IPR011010">
    <property type="entry name" value="DNA_brk_join_enz"/>
</dbReference>
<dbReference type="InterPro" id="IPR013762">
    <property type="entry name" value="Integrase-like_cat_sf"/>
</dbReference>
<proteinExistence type="predicted"/>
<dbReference type="EMBL" id="JBHRTB010000010">
    <property type="protein sequence ID" value="MFC3145328.1"/>
    <property type="molecule type" value="Genomic_DNA"/>
</dbReference>
<accession>A0ABV7GYD4</accession>
<dbReference type="Proteomes" id="UP001595632">
    <property type="component" value="Unassembled WGS sequence"/>
</dbReference>